<evidence type="ECO:0000256" key="7">
    <source>
        <dbReference type="ARBA" id="ARBA00022842"/>
    </source>
</evidence>
<dbReference type="PANTHER" id="PTHR45832">
    <property type="entry name" value="SERINE/THREONINE-PROTEIN KINASE SAMKA-RELATED-RELATED"/>
    <property type="match status" value="1"/>
</dbReference>
<keyword evidence="5" id="KW-0547">Nucleotide-binding</keyword>
<keyword evidence="3" id="KW-0808">Transferase</keyword>
<evidence type="ECO:0000256" key="5">
    <source>
        <dbReference type="ARBA" id="ARBA00022741"/>
    </source>
</evidence>
<evidence type="ECO:0000256" key="2">
    <source>
        <dbReference type="ARBA" id="ARBA00008874"/>
    </source>
</evidence>
<dbReference type="PANTHER" id="PTHR45832:SF22">
    <property type="entry name" value="SERINE_THREONINE-PROTEIN KINASE SAMKA-RELATED"/>
    <property type="match status" value="1"/>
</dbReference>
<dbReference type="InterPro" id="IPR051931">
    <property type="entry name" value="PAK3-like"/>
</dbReference>
<evidence type="ECO:0000256" key="3">
    <source>
        <dbReference type="ARBA" id="ARBA00022679"/>
    </source>
</evidence>
<accession>A0A1J4K913</accession>
<dbReference type="GO" id="GO:0004672">
    <property type="term" value="F:protein kinase activity"/>
    <property type="evidence" value="ECO:0007669"/>
    <property type="project" value="InterPro"/>
</dbReference>
<feature type="binding site" evidence="9">
    <location>
        <position position="403"/>
    </location>
    <ligand>
        <name>Mg(2+)</name>
        <dbReference type="ChEBI" id="CHEBI:18420"/>
    </ligand>
</feature>
<feature type="binding site" evidence="9">
    <location>
        <position position="390"/>
    </location>
    <ligand>
        <name>Mg(2+)</name>
        <dbReference type="ChEBI" id="CHEBI:18420"/>
    </ligand>
</feature>
<organism evidence="12 13">
    <name type="scientific">Tritrichomonas foetus</name>
    <dbReference type="NCBI Taxonomy" id="1144522"/>
    <lineage>
        <taxon>Eukaryota</taxon>
        <taxon>Metamonada</taxon>
        <taxon>Parabasalia</taxon>
        <taxon>Tritrichomonadida</taxon>
        <taxon>Tritrichomonadidae</taxon>
        <taxon>Tritrichomonas</taxon>
    </lineage>
</organism>
<evidence type="ECO:0000259" key="11">
    <source>
        <dbReference type="PROSITE" id="PS50011"/>
    </source>
</evidence>
<dbReference type="RefSeq" id="XP_068359061.1">
    <property type="nucleotide sequence ID" value="XM_068504763.1"/>
</dbReference>
<evidence type="ECO:0000256" key="8">
    <source>
        <dbReference type="PIRSR" id="PIRSR000615-1"/>
    </source>
</evidence>
<dbReference type="GeneID" id="94839467"/>
<feature type="compositionally biased region" description="Basic residues" evidence="10">
    <location>
        <begin position="112"/>
        <end position="127"/>
    </location>
</feature>
<dbReference type="Gene3D" id="1.10.510.10">
    <property type="entry name" value="Transferase(Phosphotransferase) domain 1"/>
    <property type="match status" value="1"/>
</dbReference>
<feature type="region of interest" description="Disordered" evidence="10">
    <location>
        <begin position="97"/>
        <end position="132"/>
    </location>
</feature>
<protein>
    <submittedName>
        <fullName evidence="12">Serine/threonine-protein kinase PAK 1</fullName>
    </submittedName>
</protein>
<name>A0A1J4K913_9EUKA</name>
<evidence type="ECO:0000256" key="1">
    <source>
        <dbReference type="ARBA" id="ARBA00001946"/>
    </source>
</evidence>
<dbReference type="Pfam" id="PF00069">
    <property type="entry name" value="Pkinase"/>
    <property type="match status" value="1"/>
</dbReference>
<reference evidence="12" key="1">
    <citation type="submission" date="2016-10" db="EMBL/GenBank/DDBJ databases">
        <authorList>
            <person name="Benchimol M."/>
            <person name="Almeida L.G."/>
            <person name="Vasconcelos A.T."/>
            <person name="Perreira-Neves A."/>
            <person name="Rosa I.A."/>
            <person name="Tasca T."/>
            <person name="Bogo M.R."/>
            <person name="de Souza W."/>
        </authorList>
    </citation>
    <scope>NUCLEOTIDE SEQUENCE [LARGE SCALE GENOMIC DNA]</scope>
    <source>
        <strain evidence="12">K</strain>
    </source>
</reference>
<keyword evidence="6" id="KW-0067">ATP-binding</keyword>
<dbReference type="InterPro" id="IPR008271">
    <property type="entry name" value="Ser/Thr_kinase_AS"/>
</dbReference>
<dbReference type="VEuPathDB" id="TrichDB:TRFO_26133"/>
<feature type="region of interest" description="Disordered" evidence="10">
    <location>
        <begin position="158"/>
        <end position="184"/>
    </location>
</feature>
<feature type="compositionally biased region" description="Basic and acidic residues" evidence="10">
    <location>
        <begin position="158"/>
        <end position="168"/>
    </location>
</feature>
<feature type="compositionally biased region" description="Low complexity" evidence="10">
    <location>
        <begin position="102"/>
        <end position="111"/>
    </location>
</feature>
<dbReference type="PROSITE" id="PS00108">
    <property type="entry name" value="PROTEIN_KINASE_ST"/>
    <property type="match status" value="1"/>
</dbReference>
<dbReference type="GO" id="GO:0046872">
    <property type="term" value="F:metal ion binding"/>
    <property type="evidence" value="ECO:0007669"/>
    <property type="project" value="UniProtKB-KW"/>
</dbReference>
<proteinExistence type="inferred from homology"/>
<evidence type="ECO:0000256" key="6">
    <source>
        <dbReference type="ARBA" id="ARBA00022840"/>
    </source>
</evidence>
<dbReference type="AlphaFoldDB" id="A0A1J4K913"/>
<evidence type="ECO:0000256" key="9">
    <source>
        <dbReference type="PIRSR" id="PIRSR000615-3"/>
    </source>
</evidence>
<keyword evidence="4 9" id="KW-0479">Metal-binding</keyword>
<comment type="similarity">
    <text evidence="2">Belongs to the protein kinase superfamily. STE Ser/Thr protein kinase family. STE20 subfamily.</text>
</comment>
<dbReference type="OrthoDB" id="2914378at2759"/>
<feature type="active site" description="Proton acceptor" evidence="8">
    <location>
        <position position="385"/>
    </location>
</feature>
<dbReference type="Gene3D" id="3.30.200.20">
    <property type="entry name" value="Phosphorylase Kinase, domain 1"/>
    <property type="match status" value="1"/>
</dbReference>
<dbReference type="SMART" id="SM00220">
    <property type="entry name" value="S_TKc"/>
    <property type="match status" value="1"/>
</dbReference>
<evidence type="ECO:0000256" key="4">
    <source>
        <dbReference type="ARBA" id="ARBA00022723"/>
    </source>
</evidence>
<evidence type="ECO:0000313" key="13">
    <source>
        <dbReference type="Proteomes" id="UP000179807"/>
    </source>
</evidence>
<dbReference type="EMBL" id="MLAK01000741">
    <property type="protein sequence ID" value="OHT05925.1"/>
    <property type="molecule type" value="Genomic_DNA"/>
</dbReference>
<evidence type="ECO:0000313" key="12">
    <source>
        <dbReference type="EMBL" id="OHT05925.1"/>
    </source>
</evidence>
<dbReference type="PROSITE" id="PS50011">
    <property type="entry name" value="PROTEIN_KINASE_DOM"/>
    <property type="match status" value="1"/>
</dbReference>
<dbReference type="InterPro" id="IPR011009">
    <property type="entry name" value="Kinase-like_dom_sf"/>
</dbReference>
<comment type="cofactor">
    <cofactor evidence="1">
        <name>Mg(2+)</name>
        <dbReference type="ChEBI" id="CHEBI:18420"/>
    </cofactor>
</comment>
<sequence length="546" mass="62040">MYRLGKRKVAITGPYDIQRGIYVKMNHETGHYENVPKTMVSAIGQKYVSTISSYDEIAKELKIHETESKSINPNSIFLKKQNSDSSQLMKKYDELVDENKGNNKQNDQQSNKKSKKKFKYHKKKSSEKHRNEIQIININETITDQSQRKNDRDLLQIKLPEKNQKSENSENQARGKNKNVEEKKDHLVEVDENAELGLVGLPHENGKQLKASGFIKKEIIENQRDVIDEINMIQNSGKQPQIAESESTNSHLVIPAASDVILNTDPRIFLTDLVKIGAGSTCKIYTAMYNGSKVVVKEKMLNQNEKPLINEIRLMAAMKHSHIVNFISAHRVGSSIWIIMEYMNCGSISNIASYCDCNESEVAYFVREALLGIEYLHSQKIIHRDIKTDNVLISEDGSIKLADFGSAAQLFNEGENRKSVVGTPYWMAPELIKGIPYSYKVDIWSLGVMCRELAEGDPPYVELPPREALFEITSKGLPLISNIRQRSSELLDFLDLCLKLDPKERPTATELLTHTFLQKACDISHIPSLIKKAHDYLNEPNDDDSF</sequence>
<dbReference type="SUPFAM" id="SSF56112">
    <property type="entry name" value="Protein kinase-like (PK-like)"/>
    <property type="match status" value="1"/>
</dbReference>
<evidence type="ECO:0000256" key="10">
    <source>
        <dbReference type="SAM" id="MobiDB-lite"/>
    </source>
</evidence>
<gene>
    <name evidence="12" type="primary">PAK1</name>
    <name evidence="12" type="ORF">TRFO_26133</name>
</gene>
<dbReference type="Proteomes" id="UP000179807">
    <property type="component" value="Unassembled WGS sequence"/>
</dbReference>
<keyword evidence="7 9" id="KW-0460">Magnesium</keyword>
<keyword evidence="13" id="KW-1185">Reference proteome</keyword>
<dbReference type="GO" id="GO:0005524">
    <property type="term" value="F:ATP binding"/>
    <property type="evidence" value="ECO:0007669"/>
    <property type="project" value="UniProtKB-KW"/>
</dbReference>
<comment type="caution">
    <text evidence="12">The sequence shown here is derived from an EMBL/GenBank/DDBJ whole genome shotgun (WGS) entry which is preliminary data.</text>
</comment>
<feature type="domain" description="Protein kinase" evidence="11">
    <location>
        <begin position="270"/>
        <end position="517"/>
    </location>
</feature>
<keyword evidence="12" id="KW-0418">Kinase</keyword>
<dbReference type="FunFam" id="1.10.510.10:FF:000768">
    <property type="entry name" value="Non-specific serine/threonine protein kinase"/>
    <property type="match status" value="1"/>
</dbReference>
<dbReference type="InterPro" id="IPR000719">
    <property type="entry name" value="Prot_kinase_dom"/>
</dbReference>